<name>A0A8J5ZDI9_9ROSI</name>
<dbReference type="InterPro" id="IPR054722">
    <property type="entry name" value="PolX-like_BBD"/>
</dbReference>
<comment type="caution">
    <text evidence="3">The sequence shown here is derived from an EMBL/GenBank/DDBJ whole genome shotgun (WGS) entry which is preliminary data.</text>
</comment>
<evidence type="ECO:0000313" key="3">
    <source>
        <dbReference type="EMBL" id="KAG8496002.1"/>
    </source>
</evidence>
<dbReference type="AlphaFoldDB" id="A0A8J5ZDI9"/>
<dbReference type="InterPro" id="IPR036875">
    <property type="entry name" value="Znf_CCHC_sf"/>
</dbReference>
<dbReference type="GO" id="GO:0008270">
    <property type="term" value="F:zinc ion binding"/>
    <property type="evidence" value="ECO:0007669"/>
    <property type="project" value="InterPro"/>
</dbReference>
<protein>
    <recommendedName>
        <fullName evidence="2">Integrase catalytic domain-containing protein</fullName>
    </recommendedName>
</protein>
<dbReference type="Pfam" id="PF13976">
    <property type="entry name" value="gag_pre-integrs"/>
    <property type="match status" value="1"/>
</dbReference>
<dbReference type="Pfam" id="PF25597">
    <property type="entry name" value="SH3_retrovirus"/>
    <property type="match status" value="1"/>
</dbReference>
<dbReference type="Gene3D" id="4.10.60.10">
    <property type="entry name" value="Zinc finger, CCHC-type"/>
    <property type="match status" value="1"/>
</dbReference>
<dbReference type="Proteomes" id="UP000701853">
    <property type="component" value="Chromosome 4"/>
</dbReference>
<evidence type="ECO:0000256" key="1">
    <source>
        <dbReference type="ARBA" id="ARBA00022750"/>
    </source>
</evidence>
<keyword evidence="1" id="KW-0378">Hydrolase</keyword>
<organism evidence="3 4">
    <name type="scientific">Gossypium anomalum</name>
    <dbReference type="NCBI Taxonomy" id="47600"/>
    <lineage>
        <taxon>Eukaryota</taxon>
        <taxon>Viridiplantae</taxon>
        <taxon>Streptophyta</taxon>
        <taxon>Embryophyta</taxon>
        <taxon>Tracheophyta</taxon>
        <taxon>Spermatophyta</taxon>
        <taxon>Magnoliopsida</taxon>
        <taxon>eudicotyledons</taxon>
        <taxon>Gunneridae</taxon>
        <taxon>Pentapetalae</taxon>
        <taxon>rosids</taxon>
        <taxon>malvids</taxon>
        <taxon>Malvales</taxon>
        <taxon>Malvaceae</taxon>
        <taxon>Malvoideae</taxon>
        <taxon>Gossypium</taxon>
    </lineage>
</organism>
<dbReference type="SUPFAM" id="SSF56672">
    <property type="entry name" value="DNA/RNA polymerases"/>
    <property type="match status" value="1"/>
</dbReference>
<dbReference type="InterPro" id="IPR036397">
    <property type="entry name" value="RNaseH_sf"/>
</dbReference>
<gene>
    <name evidence="3" type="ORF">CXB51_007588</name>
</gene>
<dbReference type="InterPro" id="IPR025724">
    <property type="entry name" value="GAG-pre-integrase_dom"/>
</dbReference>
<keyword evidence="1" id="KW-0064">Aspartyl protease</keyword>
<dbReference type="Pfam" id="PF07727">
    <property type="entry name" value="RVT_2"/>
    <property type="match status" value="1"/>
</dbReference>
<dbReference type="PROSITE" id="PS50994">
    <property type="entry name" value="INTEGRASE"/>
    <property type="match status" value="1"/>
</dbReference>
<dbReference type="SUPFAM" id="SSF57756">
    <property type="entry name" value="Retrovirus zinc finger-like domains"/>
    <property type="match status" value="1"/>
</dbReference>
<dbReference type="GO" id="GO:0004190">
    <property type="term" value="F:aspartic-type endopeptidase activity"/>
    <property type="evidence" value="ECO:0007669"/>
    <property type="project" value="UniProtKB-KW"/>
</dbReference>
<dbReference type="OrthoDB" id="1729718at2759"/>
<reference evidence="3 4" key="1">
    <citation type="journal article" date="2021" name="bioRxiv">
        <title>The Gossypium anomalum genome as a resource for cotton improvement and evolutionary analysis of hybrid incompatibility.</title>
        <authorList>
            <person name="Grover C.E."/>
            <person name="Yuan D."/>
            <person name="Arick M.A."/>
            <person name="Miller E.R."/>
            <person name="Hu G."/>
            <person name="Peterson D.G."/>
            <person name="Wendel J.F."/>
            <person name="Udall J.A."/>
        </authorList>
    </citation>
    <scope>NUCLEOTIDE SEQUENCE [LARGE SCALE GENOMIC DNA]</scope>
    <source>
        <strain evidence="3">JFW-Udall</strain>
        <tissue evidence="3">Leaf</tissue>
    </source>
</reference>
<dbReference type="EMBL" id="JAHUZN010000004">
    <property type="protein sequence ID" value="KAG8496002.1"/>
    <property type="molecule type" value="Genomic_DNA"/>
</dbReference>
<dbReference type="GO" id="GO:0003676">
    <property type="term" value="F:nucleic acid binding"/>
    <property type="evidence" value="ECO:0007669"/>
    <property type="project" value="InterPro"/>
</dbReference>
<dbReference type="InterPro" id="IPR012337">
    <property type="entry name" value="RNaseH-like_sf"/>
</dbReference>
<dbReference type="InterPro" id="IPR001584">
    <property type="entry name" value="Integrase_cat-core"/>
</dbReference>
<dbReference type="CDD" id="cd09272">
    <property type="entry name" value="RNase_HI_RT_Ty1"/>
    <property type="match status" value="1"/>
</dbReference>
<keyword evidence="1" id="KW-0645">Protease</keyword>
<dbReference type="SUPFAM" id="SSF53098">
    <property type="entry name" value="Ribonuclease H-like"/>
    <property type="match status" value="1"/>
</dbReference>
<dbReference type="PANTHER" id="PTHR11439:SF491">
    <property type="entry name" value="INTEGRASE CATALYTIC DOMAIN-CONTAINING PROTEIN"/>
    <property type="match status" value="1"/>
</dbReference>
<dbReference type="InterPro" id="IPR013103">
    <property type="entry name" value="RVT_2"/>
</dbReference>
<dbReference type="Gene3D" id="3.30.420.10">
    <property type="entry name" value="Ribonuclease H-like superfamily/Ribonuclease H"/>
    <property type="match status" value="1"/>
</dbReference>
<evidence type="ECO:0000259" key="2">
    <source>
        <dbReference type="PROSITE" id="PS50994"/>
    </source>
</evidence>
<accession>A0A8J5ZDI9</accession>
<dbReference type="InterPro" id="IPR043502">
    <property type="entry name" value="DNA/RNA_pol_sf"/>
</dbReference>
<proteinExistence type="predicted"/>
<dbReference type="InterPro" id="IPR057670">
    <property type="entry name" value="SH3_retrovirus"/>
</dbReference>
<sequence>MDETFKDEDLALMLLGSLPEEFEFLETTLLHGKSDISLSEVCAALYSYEQRKKDKQKNSIRDTEALVVHGRSYTRRKTQKGRSKSKSRLGKDECAFCHEKGHWKKNCPKLKNKGKAVVDACVVKHDTSDSELSLVALSSSFHSDEWILDSGCTYHMSPNREWFSDLVELNGGVVYMGNDNACKTVGIGSIQLKNQDGSPRVLTDVRYVPSLKKNLISLGALESKGSVVTMRDGALKVTSGALVILKGIRKNNLYYYQGSTVIGAVVVASDNKELDSMQLWHMKLGHASEKSLKILAKQGLLKDVWGPSKTPSLGGKHYFVTFVDDFSRRVWVYTMRTKDEVLGFFLKWKTMIENQTGKKIKRLRTDSGGEYKSDPFFDVCQELGKQFWAEAVTYAGHLVNHLPSSALERKTPMEVWSGKLATDYDSLHVFGSTAYYHVKKSKLDLRVKKALFMGITSGVKGFRLWCLDTKKMICNRDVTFDESATLKKVADEDIQIGDTPQQVECTPKQVEFEQVRICPVNKSNSPATMEELKVEEVLTQEPLSTPEPVASLRKNNTWELAQLPKGKRAIGCKWVFAKKDGSPSKKDVRYKARLVAKGYAQKEGIDYNDVFSPVVKHSSIRILLALVAQLNLELAQLDVKTAFLHGELEEEIYMTQPEGYKDAGGRNWVCKLNKSLYGLKQSPRQWYKRFDSFMRRQKYTRSKYDNCVYLQKLHDRSFIYLLLYVDDILIASTSQKEIDKLKAQLNQEFEMKDLGEAKKILGMEISRDRQRGKLCLNQKQYLKNVLQCFGVNENTKHVSTPLASHLKLDAQLSPKTEEEREYMAKVPYTNAVGSLMYAMVCSRPDISQAVGVVSRYMHDPGKGHWQAVKWILRYLRKTVDVGLVFEQDEALGQFVVGYVDSNFAGDLDKRRSTTGYLFTLAKAPVSWKSILQSTVAISTTEAEYMAVTEAIKEAICLNGLLEDLGVVQSHISLYCDSQSAIHLAKNQVYHSRTKHIDVRYHFVREFFEKGKILLQKIPTADNPADMMTKVVTTIKFNHCLNLINYRGRIYGSYRSC</sequence>
<evidence type="ECO:0000313" key="4">
    <source>
        <dbReference type="Proteomes" id="UP000701853"/>
    </source>
</evidence>
<feature type="domain" description="Integrase catalytic" evidence="2">
    <location>
        <begin position="272"/>
        <end position="384"/>
    </location>
</feature>
<dbReference type="GO" id="GO:0015074">
    <property type="term" value="P:DNA integration"/>
    <property type="evidence" value="ECO:0007669"/>
    <property type="project" value="InterPro"/>
</dbReference>
<dbReference type="Pfam" id="PF00665">
    <property type="entry name" value="rve"/>
    <property type="match status" value="1"/>
</dbReference>
<dbReference type="Pfam" id="PF22936">
    <property type="entry name" value="Pol_BBD"/>
    <property type="match status" value="1"/>
</dbReference>
<keyword evidence="4" id="KW-1185">Reference proteome</keyword>
<dbReference type="PANTHER" id="PTHR11439">
    <property type="entry name" value="GAG-POL-RELATED RETROTRANSPOSON"/>
    <property type="match status" value="1"/>
</dbReference>